<feature type="compositionally biased region" description="Basic residues" evidence="1">
    <location>
        <begin position="1"/>
        <end position="13"/>
    </location>
</feature>
<dbReference type="EMBL" id="VSSQ01018877">
    <property type="protein sequence ID" value="MPM62467.1"/>
    <property type="molecule type" value="Genomic_DNA"/>
</dbReference>
<comment type="caution">
    <text evidence="2">The sequence shown here is derived from an EMBL/GenBank/DDBJ whole genome shotgun (WGS) entry which is preliminary data.</text>
</comment>
<protein>
    <submittedName>
        <fullName evidence="2">Uncharacterized protein</fullName>
    </submittedName>
</protein>
<accession>A0A645BAN6</accession>
<gene>
    <name evidence="2" type="ORF">SDC9_109339</name>
</gene>
<name>A0A645BAN6_9ZZZZ</name>
<dbReference type="AlphaFoldDB" id="A0A645BAN6"/>
<evidence type="ECO:0000313" key="2">
    <source>
        <dbReference type="EMBL" id="MPM62467.1"/>
    </source>
</evidence>
<proteinExistence type="predicted"/>
<feature type="compositionally biased region" description="Basic and acidic residues" evidence="1">
    <location>
        <begin position="14"/>
        <end position="24"/>
    </location>
</feature>
<organism evidence="2">
    <name type="scientific">bioreactor metagenome</name>
    <dbReference type="NCBI Taxonomy" id="1076179"/>
    <lineage>
        <taxon>unclassified sequences</taxon>
        <taxon>metagenomes</taxon>
        <taxon>ecological metagenomes</taxon>
    </lineage>
</organism>
<feature type="region of interest" description="Disordered" evidence="1">
    <location>
        <begin position="1"/>
        <end position="62"/>
    </location>
</feature>
<reference evidence="2" key="1">
    <citation type="submission" date="2019-08" db="EMBL/GenBank/DDBJ databases">
        <authorList>
            <person name="Kucharzyk K."/>
            <person name="Murdoch R.W."/>
            <person name="Higgins S."/>
            <person name="Loffler F."/>
        </authorList>
    </citation>
    <scope>NUCLEOTIDE SEQUENCE</scope>
</reference>
<sequence length="104" mass="11587">MAHHHPRQVKHFQRAGDGKREADSQRVMQQRQRDAGDALQAGGPVNGRGLVQLGADVVEPGHQNDKVKADILPHHRQQHGEHVILFAFPVNGFFDPPKAQQQLV</sequence>
<evidence type="ECO:0000256" key="1">
    <source>
        <dbReference type="SAM" id="MobiDB-lite"/>
    </source>
</evidence>